<dbReference type="PANTHER" id="PTHR48111:SF73">
    <property type="entry name" value="ALKALINE PHOSPHATASE SYNTHESIS TRANSCRIPTIONAL REGULATORY PROTEIN PHOP"/>
    <property type="match status" value="1"/>
</dbReference>
<dbReference type="OrthoDB" id="9790442at2"/>
<organism evidence="10 11">
    <name type="scientific">Paenibacillus flagellatus</name>
    <dbReference type="NCBI Taxonomy" id="2211139"/>
    <lineage>
        <taxon>Bacteria</taxon>
        <taxon>Bacillati</taxon>
        <taxon>Bacillota</taxon>
        <taxon>Bacilli</taxon>
        <taxon>Bacillales</taxon>
        <taxon>Paenibacillaceae</taxon>
        <taxon>Paenibacillus</taxon>
    </lineage>
</organism>
<dbReference type="PROSITE" id="PS50110">
    <property type="entry name" value="RESPONSE_REGULATORY"/>
    <property type="match status" value="1"/>
</dbReference>
<evidence type="ECO:0000256" key="1">
    <source>
        <dbReference type="ARBA" id="ARBA00022553"/>
    </source>
</evidence>
<gene>
    <name evidence="10" type="ORF">DLM86_27170</name>
</gene>
<keyword evidence="5" id="KW-0804">Transcription</keyword>
<dbReference type="Pfam" id="PF00072">
    <property type="entry name" value="Response_reg"/>
    <property type="match status" value="1"/>
</dbReference>
<keyword evidence="2" id="KW-0902">Two-component regulatory system</keyword>
<dbReference type="Proteomes" id="UP000247476">
    <property type="component" value="Unassembled WGS sequence"/>
</dbReference>
<dbReference type="Pfam" id="PF00486">
    <property type="entry name" value="Trans_reg_C"/>
    <property type="match status" value="1"/>
</dbReference>
<dbReference type="InterPro" id="IPR001867">
    <property type="entry name" value="OmpR/PhoB-type_DNA-bd"/>
</dbReference>
<dbReference type="Gene3D" id="3.40.50.2300">
    <property type="match status" value="1"/>
</dbReference>
<evidence type="ECO:0000256" key="4">
    <source>
        <dbReference type="ARBA" id="ARBA00023125"/>
    </source>
</evidence>
<dbReference type="SUPFAM" id="SSF52172">
    <property type="entry name" value="CheY-like"/>
    <property type="match status" value="1"/>
</dbReference>
<keyword evidence="11" id="KW-1185">Reference proteome</keyword>
<protein>
    <submittedName>
        <fullName evidence="10">DNA-binding response regulator</fullName>
    </submittedName>
</protein>
<evidence type="ECO:0000259" key="8">
    <source>
        <dbReference type="PROSITE" id="PS50110"/>
    </source>
</evidence>
<dbReference type="RefSeq" id="WP_110843203.1">
    <property type="nucleotide sequence ID" value="NZ_QJVJ01000015.1"/>
</dbReference>
<keyword evidence="1 6" id="KW-0597">Phosphoprotein</keyword>
<dbReference type="AlphaFoldDB" id="A0A2V5JWA9"/>
<evidence type="ECO:0000256" key="2">
    <source>
        <dbReference type="ARBA" id="ARBA00023012"/>
    </source>
</evidence>
<feature type="domain" description="OmpR/PhoB-type" evidence="9">
    <location>
        <begin position="131"/>
        <end position="231"/>
    </location>
</feature>
<comment type="caution">
    <text evidence="10">The sequence shown here is derived from an EMBL/GenBank/DDBJ whole genome shotgun (WGS) entry which is preliminary data.</text>
</comment>
<dbReference type="InterPro" id="IPR039420">
    <property type="entry name" value="WalR-like"/>
</dbReference>
<evidence type="ECO:0000313" key="10">
    <source>
        <dbReference type="EMBL" id="PYI51049.1"/>
    </source>
</evidence>
<evidence type="ECO:0000256" key="7">
    <source>
        <dbReference type="PROSITE-ProRule" id="PRU01091"/>
    </source>
</evidence>
<reference evidence="10 11" key="1">
    <citation type="submission" date="2018-05" db="EMBL/GenBank/DDBJ databases">
        <title>Paenibacillus flagellatus sp. nov., isolated from selenium mineral soil.</title>
        <authorList>
            <person name="Dai X."/>
        </authorList>
    </citation>
    <scope>NUCLEOTIDE SEQUENCE [LARGE SCALE GENOMIC DNA]</scope>
    <source>
        <strain evidence="10 11">DXL2</strain>
    </source>
</reference>
<dbReference type="GO" id="GO:0000976">
    <property type="term" value="F:transcription cis-regulatory region binding"/>
    <property type="evidence" value="ECO:0007669"/>
    <property type="project" value="TreeGrafter"/>
</dbReference>
<keyword evidence="4 7" id="KW-0238">DNA-binding</keyword>
<sequence>MKTILFVEDDESLQYGVSFTLQREGWRVASARSIGEARERFRDGAFDLLLLDNRLPDGFGIDLCRDVRSRSTVPVIFLTASDEEVNIVLGLESGADDYITKPFRVQELVSRIRAAFRRADMHAGQAAALDGDTIRSGPVTVDLARHQVRLNGVETAVSPTEFKLLAALVRHPQQTLTRRVILERLWDAGGEFIDDNTLSVHIRRLREKIEPDPSAPVYIVTVRGVGYKWDARSERS</sequence>
<dbReference type="InterPro" id="IPR016032">
    <property type="entry name" value="Sig_transdc_resp-reg_C-effctor"/>
</dbReference>
<evidence type="ECO:0000256" key="3">
    <source>
        <dbReference type="ARBA" id="ARBA00023015"/>
    </source>
</evidence>
<dbReference type="Gene3D" id="1.10.10.10">
    <property type="entry name" value="Winged helix-like DNA-binding domain superfamily/Winged helix DNA-binding domain"/>
    <property type="match status" value="1"/>
</dbReference>
<dbReference type="GO" id="GO:0006355">
    <property type="term" value="P:regulation of DNA-templated transcription"/>
    <property type="evidence" value="ECO:0007669"/>
    <property type="project" value="InterPro"/>
</dbReference>
<evidence type="ECO:0000313" key="11">
    <source>
        <dbReference type="Proteomes" id="UP000247476"/>
    </source>
</evidence>
<dbReference type="SMART" id="SM00862">
    <property type="entry name" value="Trans_reg_C"/>
    <property type="match status" value="1"/>
</dbReference>
<evidence type="ECO:0000256" key="5">
    <source>
        <dbReference type="ARBA" id="ARBA00023163"/>
    </source>
</evidence>
<feature type="modified residue" description="4-aspartylphosphate" evidence="6">
    <location>
        <position position="52"/>
    </location>
</feature>
<dbReference type="GO" id="GO:0032993">
    <property type="term" value="C:protein-DNA complex"/>
    <property type="evidence" value="ECO:0007669"/>
    <property type="project" value="TreeGrafter"/>
</dbReference>
<evidence type="ECO:0000256" key="6">
    <source>
        <dbReference type="PROSITE-ProRule" id="PRU00169"/>
    </source>
</evidence>
<dbReference type="CDD" id="cd00383">
    <property type="entry name" value="trans_reg_C"/>
    <property type="match status" value="1"/>
</dbReference>
<dbReference type="EMBL" id="QJVJ01000015">
    <property type="protein sequence ID" value="PYI51049.1"/>
    <property type="molecule type" value="Genomic_DNA"/>
</dbReference>
<dbReference type="SMART" id="SM00448">
    <property type="entry name" value="REC"/>
    <property type="match status" value="1"/>
</dbReference>
<proteinExistence type="predicted"/>
<dbReference type="InterPro" id="IPR001789">
    <property type="entry name" value="Sig_transdc_resp-reg_receiver"/>
</dbReference>
<dbReference type="InterPro" id="IPR011006">
    <property type="entry name" value="CheY-like_superfamily"/>
</dbReference>
<feature type="DNA-binding region" description="OmpR/PhoB-type" evidence="7">
    <location>
        <begin position="131"/>
        <end position="231"/>
    </location>
</feature>
<keyword evidence="3" id="KW-0805">Transcription regulation</keyword>
<dbReference type="PROSITE" id="PS51755">
    <property type="entry name" value="OMPR_PHOB"/>
    <property type="match status" value="1"/>
</dbReference>
<name>A0A2V5JWA9_9BACL</name>
<evidence type="ECO:0000259" key="9">
    <source>
        <dbReference type="PROSITE" id="PS51755"/>
    </source>
</evidence>
<dbReference type="GO" id="GO:0000156">
    <property type="term" value="F:phosphorelay response regulator activity"/>
    <property type="evidence" value="ECO:0007669"/>
    <property type="project" value="TreeGrafter"/>
</dbReference>
<dbReference type="Gene3D" id="6.10.250.690">
    <property type="match status" value="1"/>
</dbReference>
<dbReference type="PANTHER" id="PTHR48111">
    <property type="entry name" value="REGULATOR OF RPOS"/>
    <property type="match status" value="1"/>
</dbReference>
<accession>A0A2V5JWA9</accession>
<dbReference type="InterPro" id="IPR036388">
    <property type="entry name" value="WH-like_DNA-bd_sf"/>
</dbReference>
<feature type="domain" description="Response regulatory" evidence="8">
    <location>
        <begin position="3"/>
        <end position="116"/>
    </location>
</feature>
<dbReference type="SUPFAM" id="SSF46894">
    <property type="entry name" value="C-terminal effector domain of the bipartite response regulators"/>
    <property type="match status" value="1"/>
</dbReference>
<dbReference type="GO" id="GO:0005829">
    <property type="term" value="C:cytosol"/>
    <property type="evidence" value="ECO:0007669"/>
    <property type="project" value="TreeGrafter"/>
</dbReference>